<dbReference type="Pfam" id="PF00561">
    <property type="entry name" value="Abhydrolase_1"/>
    <property type="match status" value="1"/>
</dbReference>
<evidence type="ECO:0000256" key="5">
    <source>
        <dbReference type="ARBA" id="ARBA00054277"/>
    </source>
</evidence>
<keyword evidence="11" id="KW-1185">Reference proteome</keyword>
<dbReference type="EMBL" id="JAUIRO010000002">
    <property type="protein sequence ID" value="KAK0728226.1"/>
    <property type="molecule type" value="Genomic_DNA"/>
</dbReference>
<evidence type="ECO:0000256" key="3">
    <source>
        <dbReference type="ARBA" id="ARBA00022801"/>
    </source>
</evidence>
<comment type="similarity">
    <text evidence="1">Belongs to the AB hydrolase superfamily. AB hydrolase 4 family.</text>
</comment>
<feature type="active site" description="Charge relay system" evidence="8">
    <location>
        <position position="333"/>
    </location>
</feature>
<dbReference type="InterPro" id="IPR000073">
    <property type="entry name" value="AB_hydrolase_1"/>
</dbReference>
<feature type="active site" description="Charge relay system" evidence="8">
    <location>
        <position position="362"/>
    </location>
</feature>
<gene>
    <name evidence="10" type="ORF">B0T26DRAFT_639857</name>
</gene>
<evidence type="ECO:0000256" key="6">
    <source>
        <dbReference type="ARBA" id="ARBA00066969"/>
    </source>
</evidence>
<feature type="active site" description="Charge relay system" evidence="8">
    <location>
        <position position="205"/>
    </location>
</feature>
<dbReference type="GeneID" id="85320444"/>
<dbReference type="InterPro" id="IPR050960">
    <property type="entry name" value="AB_hydrolase_4_sf"/>
</dbReference>
<dbReference type="PIRSF" id="PIRSF005211">
    <property type="entry name" value="Ab_hydro_YheT"/>
    <property type="match status" value="1"/>
</dbReference>
<reference evidence="10" key="1">
    <citation type="submission" date="2023-06" db="EMBL/GenBank/DDBJ databases">
        <title>Genome-scale phylogeny and comparative genomics of the fungal order Sordariales.</title>
        <authorList>
            <consortium name="Lawrence Berkeley National Laboratory"/>
            <person name="Hensen N."/>
            <person name="Bonometti L."/>
            <person name="Westerberg I."/>
            <person name="Brannstrom I.O."/>
            <person name="Guillou S."/>
            <person name="Cros-Aarteil S."/>
            <person name="Calhoun S."/>
            <person name="Haridas S."/>
            <person name="Kuo A."/>
            <person name="Mondo S."/>
            <person name="Pangilinan J."/>
            <person name="Riley R."/>
            <person name="LaButti K."/>
            <person name="Andreopoulos B."/>
            <person name="Lipzen A."/>
            <person name="Chen C."/>
            <person name="Yanf M."/>
            <person name="Daum C."/>
            <person name="Ng V."/>
            <person name="Clum A."/>
            <person name="Steindorff A."/>
            <person name="Ohm R."/>
            <person name="Martin F."/>
            <person name="Silar P."/>
            <person name="Natvig D."/>
            <person name="Lalanne C."/>
            <person name="Gautier V."/>
            <person name="Ament-velasquez S.L."/>
            <person name="Kruys A."/>
            <person name="Hutchinson M.I."/>
            <person name="Powell A.J."/>
            <person name="Barry K."/>
            <person name="Miller A.N."/>
            <person name="Grigoriev I.V."/>
            <person name="Debuchy R."/>
            <person name="Gladieux P."/>
            <person name="Thoren M.H."/>
            <person name="Johannesson H."/>
        </authorList>
    </citation>
    <scope>NUCLEOTIDE SEQUENCE</scope>
    <source>
        <strain evidence="10">SMH2392-1A</strain>
    </source>
</reference>
<dbReference type="GO" id="GO:0004026">
    <property type="term" value="F:alcohol O-acetyltransferase activity"/>
    <property type="evidence" value="ECO:0007669"/>
    <property type="project" value="UniProtKB-EC"/>
</dbReference>
<feature type="domain" description="AB hydrolase-1" evidence="9">
    <location>
        <begin position="123"/>
        <end position="343"/>
    </location>
</feature>
<evidence type="ECO:0000256" key="8">
    <source>
        <dbReference type="PIRSR" id="PIRSR005211-1"/>
    </source>
</evidence>
<dbReference type="PANTHER" id="PTHR10794">
    <property type="entry name" value="ABHYDROLASE DOMAIN-CONTAINING PROTEIN"/>
    <property type="match status" value="1"/>
</dbReference>
<proteinExistence type="inferred from homology"/>
<dbReference type="InterPro" id="IPR029058">
    <property type="entry name" value="AB_hydrolase_fold"/>
</dbReference>
<evidence type="ECO:0000256" key="4">
    <source>
        <dbReference type="ARBA" id="ARBA00050620"/>
    </source>
</evidence>
<dbReference type="Proteomes" id="UP001172101">
    <property type="component" value="Unassembled WGS sequence"/>
</dbReference>
<evidence type="ECO:0000259" key="9">
    <source>
        <dbReference type="Pfam" id="PF00561"/>
    </source>
</evidence>
<dbReference type="RefSeq" id="XP_060301081.1">
    <property type="nucleotide sequence ID" value="XM_060437174.1"/>
</dbReference>
<comment type="function">
    <text evidence="5">Displays enzymatic activity both for medium-chain fatty acid (MCFA) ethyl ester synthesis and hydrolysis (esterase activity). MCFA are toxic for yeast and this enzyme could thus be involved in their detoxification by esterification.</text>
</comment>
<dbReference type="GO" id="GO:0051792">
    <property type="term" value="P:medium-chain fatty acid biosynthetic process"/>
    <property type="evidence" value="ECO:0007669"/>
    <property type="project" value="TreeGrafter"/>
</dbReference>
<comment type="catalytic activity">
    <reaction evidence="4">
        <text>an aliphatic alcohol + acetyl-CoA = an acetyl ester + CoA</text>
        <dbReference type="Rhea" id="RHEA:17229"/>
        <dbReference type="ChEBI" id="CHEBI:2571"/>
        <dbReference type="ChEBI" id="CHEBI:47622"/>
        <dbReference type="ChEBI" id="CHEBI:57287"/>
        <dbReference type="ChEBI" id="CHEBI:57288"/>
        <dbReference type="EC" id="2.3.1.84"/>
    </reaction>
</comment>
<dbReference type="SUPFAM" id="SSF53474">
    <property type="entry name" value="alpha/beta-Hydrolases"/>
    <property type="match status" value="1"/>
</dbReference>
<keyword evidence="3 10" id="KW-0378">Hydrolase</keyword>
<accession>A0AA40E8T2</accession>
<evidence type="ECO:0000313" key="11">
    <source>
        <dbReference type="Proteomes" id="UP001172101"/>
    </source>
</evidence>
<sequence>MGDWFGRAKIGFTHAPSPLTLQNKDGTTTDLLKLCETAVPPCQLNPFLFNGHAQTMYTAVNEHGPHIYYRRRIFDADHKTYTGSFAADFAVSPHQDVDETLPPRTAYFAEEDFAKISSDDTKPMLFILHGLSGGSHEVYLRHAIEPLVTNGGGWEACVVNARGCANSPVTSGVLFNARATWDLRQVVNWARKTFPNRPLFGLGFSLGANILTNYVAEEGASCQLKAAISVGNPFDLEVCNKALQMTMMGKVYHRVMGNNMKRLINSHKESVLKYTNLDLDRIQRVTYLYEFDREVQTVTWGYPTENAYYRDASSADALLAIRIPFMAIAALDDPVAVQEGIPFGEFKLNPYTVLCTTSLGGHLSWFEFGGGRWHAKPICNFLNLMVSEIDLDAAAAAAAAVSDSSDGKEPESPQFKTRFSPVRRKLEILKE</sequence>
<evidence type="ECO:0000256" key="7">
    <source>
        <dbReference type="ARBA" id="ARBA00080774"/>
    </source>
</evidence>
<protein>
    <recommendedName>
        <fullName evidence="6">alcohol O-acetyltransferase</fullName>
        <ecNumber evidence="6">2.3.1.84</ecNumber>
    </recommendedName>
    <alternativeName>
        <fullName evidence="7">Alcohol O-acetyltransferase</fullName>
    </alternativeName>
</protein>
<dbReference type="FunFam" id="3.40.50.1820:FF:000137">
    <property type="entry name" value="EEB1p Acyl-coenzymeA:ethanol O-acyltransferase"/>
    <property type="match status" value="1"/>
</dbReference>
<dbReference type="PANTHER" id="PTHR10794:SF63">
    <property type="entry name" value="ALPHA_BETA HYDROLASE 1, ISOFORM A"/>
    <property type="match status" value="1"/>
</dbReference>
<dbReference type="GO" id="GO:0008126">
    <property type="term" value="F:acetylesterase activity"/>
    <property type="evidence" value="ECO:0007669"/>
    <property type="project" value="TreeGrafter"/>
</dbReference>
<dbReference type="Gene3D" id="3.40.50.1820">
    <property type="entry name" value="alpha/beta hydrolase"/>
    <property type="match status" value="1"/>
</dbReference>
<dbReference type="GO" id="GO:0051793">
    <property type="term" value="P:medium-chain fatty acid catabolic process"/>
    <property type="evidence" value="ECO:0007669"/>
    <property type="project" value="UniProtKB-ARBA"/>
</dbReference>
<dbReference type="InterPro" id="IPR012020">
    <property type="entry name" value="ABHD4"/>
</dbReference>
<evidence type="ECO:0000256" key="1">
    <source>
        <dbReference type="ARBA" id="ARBA00010884"/>
    </source>
</evidence>
<dbReference type="AlphaFoldDB" id="A0AA40E8T2"/>
<comment type="caution">
    <text evidence="10">The sequence shown here is derived from an EMBL/GenBank/DDBJ whole genome shotgun (WGS) entry which is preliminary data.</text>
</comment>
<dbReference type="EC" id="2.3.1.84" evidence="6"/>
<evidence type="ECO:0000256" key="2">
    <source>
        <dbReference type="ARBA" id="ARBA00022679"/>
    </source>
</evidence>
<name>A0AA40E8T2_9PEZI</name>
<dbReference type="GO" id="GO:0047372">
    <property type="term" value="F:monoacylglycerol lipase activity"/>
    <property type="evidence" value="ECO:0007669"/>
    <property type="project" value="TreeGrafter"/>
</dbReference>
<evidence type="ECO:0000313" key="10">
    <source>
        <dbReference type="EMBL" id="KAK0728226.1"/>
    </source>
</evidence>
<keyword evidence="2" id="KW-0808">Transferase</keyword>
<organism evidence="10 11">
    <name type="scientific">Lasiosphaeria miniovina</name>
    <dbReference type="NCBI Taxonomy" id="1954250"/>
    <lineage>
        <taxon>Eukaryota</taxon>
        <taxon>Fungi</taxon>
        <taxon>Dikarya</taxon>
        <taxon>Ascomycota</taxon>
        <taxon>Pezizomycotina</taxon>
        <taxon>Sordariomycetes</taxon>
        <taxon>Sordariomycetidae</taxon>
        <taxon>Sordariales</taxon>
        <taxon>Lasiosphaeriaceae</taxon>
        <taxon>Lasiosphaeria</taxon>
    </lineage>
</organism>